<dbReference type="GO" id="GO:0009055">
    <property type="term" value="F:electron transfer activity"/>
    <property type="evidence" value="ECO:0007669"/>
    <property type="project" value="InterPro"/>
</dbReference>
<dbReference type="PROSITE" id="PS00201">
    <property type="entry name" value="FLAVODOXIN"/>
    <property type="match status" value="1"/>
</dbReference>
<dbReference type="OrthoDB" id="3253043at2"/>
<keyword evidence="2" id="KW-1185">Reference proteome</keyword>
<dbReference type="Gene3D" id="3.40.50.360">
    <property type="match status" value="1"/>
</dbReference>
<dbReference type="Proteomes" id="UP000198701">
    <property type="component" value="Unassembled WGS sequence"/>
</dbReference>
<dbReference type="AlphaFoldDB" id="A0A1G9FB75"/>
<accession>A0A1G9FB75</accession>
<evidence type="ECO:0000313" key="2">
    <source>
        <dbReference type="Proteomes" id="UP000198701"/>
    </source>
</evidence>
<organism evidence="1 2">
    <name type="scientific">Cryobacterium psychrotolerans</name>
    <dbReference type="NCBI Taxonomy" id="386301"/>
    <lineage>
        <taxon>Bacteria</taxon>
        <taxon>Bacillati</taxon>
        <taxon>Actinomycetota</taxon>
        <taxon>Actinomycetes</taxon>
        <taxon>Micrococcales</taxon>
        <taxon>Microbacteriaceae</taxon>
        <taxon>Cryobacterium</taxon>
    </lineage>
</organism>
<dbReference type="EMBL" id="FNFU01000015">
    <property type="protein sequence ID" value="SDK85637.1"/>
    <property type="molecule type" value="Genomic_DNA"/>
</dbReference>
<dbReference type="InterPro" id="IPR029039">
    <property type="entry name" value="Flavoprotein-like_sf"/>
</dbReference>
<dbReference type="GO" id="GO:0010181">
    <property type="term" value="F:FMN binding"/>
    <property type="evidence" value="ECO:0007669"/>
    <property type="project" value="InterPro"/>
</dbReference>
<dbReference type="STRING" id="386301.SAMN05216282_11547"/>
<protein>
    <submittedName>
        <fullName evidence="1">Flavodoxin domain-containing protein</fullName>
    </submittedName>
</protein>
<name>A0A1G9FB75_9MICO</name>
<dbReference type="SUPFAM" id="SSF52218">
    <property type="entry name" value="Flavoproteins"/>
    <property type="match status" value="1"/>
</dbReference>
<dbReference type="InterPro" id="IPR001226">
    <property type="entry name" value="Flavodoxin_CS"/>
</dbReference>
<dbReference type="PROSITE" id="PS50902">
    <property type="entry name" value="FLAVODOXIN_LIKE"/>
    <property type="match status" value="1"/>
</dbReference>
<evidence type="ECO:0000313" key="1">
    <source>
        <dbReference type="EMBL" id="SDK85637.1"/>
    </source>
</evidence>
<dbReference type="Pfam" id="PF12641">
    <property type="entry name" value="Flavodoxin_3"/>
    <property type="match status" value="1"/>
</dbReference>
<reference evidence="1 2" key="1">
    <citation type="submission" date="2016-10" db="EMBL/GenBank/DDBJ databases">
        <authorList>
            <person name="de Groot N.N."/>
        </authorList>
    </citation>
    <scope>NUCLEOTIDE SEQUENCE [LARGE SCALE GENOMIC DNA]</scope>
    <source>
        <strain evidence="1 2">CGMCC 1.5382</strain>
    </source>
</reference>
<dbReference type="RefSeq" id="WP_092324261.1">
    <property type="nucleotide sequence ID" value="NZ_FNFU01000015.1"/>
</dbReference>
<dbReference type="InterPro" id="IPR008254">
    <property type="entry name" value="Flavodoxin/NO_synth"/>
</dbReference>
<gene>
    <name evidence="1" type="ORF">SAMN05216282_11547</name>
</gene>
<proteinExistence type="predicted"/>
<sequence>MSTLVLFDSNFGNTRKIAETVAAELGNDATATPLAGLGQGGLEGVDLLVVGSPINAWKPTPRTQEFLDGLGEGSLRGVRAAAFDTRVRLFIHGDAAAKISHALEKAGARIVARPRGFIVEGREGPLAAGEVEGATAWARSIAVAAQGSGPSGTDVTD</sequence>